<keyword evidence="3" id="KW-0808">Transferase</keyword>
<feature type="compositionally biased region" description="Polar residues" evidence="2">
    <location>
        <begin position="1"/>
        <end position="17"/>
    </location>
</feature>
<keyword evidence="4" id="KW-1185">Reference proteome</keyword>
<dbReference type="Pfam" id="PF13489">
    <property type="entry name" value="Methyltransf_23"/>
    <property type="match status" value="1"/>
</dbReference>
<evidence type="ECO:0000313" key="3">
    <source>
        <dbReference type="EMBL" id="UUP14271.1"/>
    </source>
</evidence>
<dbReference type="Gene3D" id="3.40.50.150">
    <property type="entry name" value="Vaccinia Virus protein VP39"/>
    <property type="match status" value="1"/>
</dbReference>
<dbReference type="GO" id="GO:0032259">
    <property type="term" value="P:methylation"/>
    <property type="evidence" value="ECO:0007669"/>
    <property type="project" value="UniProtKB-KW"/>
</dbReference>
<keyword evidence="1" id="KW-0175">Coiled coil</keyword>
<organism evidence="3 4">
    <name type="scientific">Aeromicrobium wangtongii</name>
    <dbReference type="NCBI Taxonomy" id="2969247"/>
    <lineage>
        <taxon>Bacteria</taxon>
        <taxon>Bacillati</taxon>
        <taxon>Actinomycetota</taxon>
        <taxon>Actinomycetes</taxon>
        <taxon>Propionibacteriales</taxon>
        <taxon>Nocardioidaceae</taxon>
        <taxon>Aeromicrobium</taxon>
    </lineage>
</organism>
<evidence type="ECO:0000256" key="2">
    <source>
        <dbReference type="SAM" id="MobiDB-lite"/>
    </source>
</evidence>
<dbReference type="Proteomes" id="UP001316184">
    <property type="component" value="Chromosome"/>
</dbReference>
<feature type="region of interest" description="Disordered" evidence="2">
    <location>
        <begin position="495"/>
        <end position="536"/>
    </location>
</feature>
<dbReference type="CDD" id="cd02440">
    <property type="entry name" value="AdoMet_MTases"/>
    <property type="match status" value="1"/>
</dbReference>
<dbReference type="SUPFAM" id="SSF53335">
    <property type="entry name" value="S-adenosyl-L-methionine-dependent methyltransferases"/>
    <property type="match status" value="1"/>
</dbReference>
<keyword evidence="3" id="KW-0489">Methyltransferase</keyword>
<dbReference type="RefSeq" id="WP_232398095.1">
    <property type="nucleotide sequence ID" value="NZ_CP102173.1"/>
</dbReference>
<evidence type="ECO:0000256" key="1">
    <source>
        <dbReference type="SAM" id="Coils"/>
    </source>
</evidence>
<sequence length="638" mass="69509">MTAATPLSSATLRSPSQDDVDAGSHAAHLLDLLRSCTDLSTASDEIELACTTWHERYHLSTVRANILRALPPHGDAIVLEVGARAGAVTRHLGETSAMVDAIEPDPALAAVVAHRCSDLPSVDVRVGWIDDVPTEPRYDLIVAVDVLGEVQRRGADLASFIQQCRSLLTPGGRLVLAVDNTDGVRFLAGDATPTLAPSGDDRLPRASRDEIERAVRGAGMTSVVLGAFPDHRTARTLLDVERLEALAPSMLRVLPSFPSPTYDGPRANDTAEGRLWSAAVDAGTAGESVNGFVAIASAAEPALPAAATFWSLGRRASLSATNRVLPGDGSGPVVERSLTFPDAPPVDGPLRLRPHTEPLMRGTPLTQALADCTDLDAARDLIRGWSSLVERSTSDQQPVPWDLIPRNVLIREDGELAAFDQEWELEPTPAAGDLVRRRGAFWLAYDLVTSRRPVWLCGTTIGESADFLLRLAQPDAPADWLRTFFDQESIHMSHVWPTTPRHPQPARARRERNSVSSLSNMIPPEDSGSVESADTPQTLREVVESLSAANADLRAENEALRFEQRRMALTHRDHTVGLVAQLEALRDRLARAQRESRRHKERALRLQEQLTSVKASTSWRVGSQVVRPFAPLGRKRRR</sequence>
<dbReference type="InterPro" id="IPR029063">
    <property type="entry name" value="SAM-dependent_MTases_sf"/>
</dbReference>
<dbReference type="EMBL" id="CP102173">
    <property type="protein sequence ID" value="UUP14271.1"/>
    <property type="molecule type" value="Genomic_DNA"/>
</dbReference>
<proteinExistence type="predicted"/>
<gene>
    <name evidence="3" type="ORF">NQV15_02850</name>
</gene>
<reference evidence="3 4" key="1">
    <citation type="submission" date="2022-08" db="EMBL/GenBank/DDBJ databases">
        <title>novel species in genus Aeromicrobium.</title>
        <authorList>
            <person name="Ye L."/>
        </authorList>
    </citation>
    <scope>NUCLEOTIDE SEQUENCE [LARGE SCALE GENOMIC DNA]</scope>
    <source>
        <strain evidence="4">zg-Y1379</strain>
    </source>
</reference>
<name>A0ABY5MAX9_9ACTN</name>
<dbReference type="GO" id="GO:0008168">
    <property type="term" value="F:methyltransferase activity"/>
    <property type="evidence" value="ECO:0007669"/>
    <property type="project" value="UniProtKB-KW"/>
</dbReference>
<evidence type="ECO:0000313" key="4">
    <source>
        <dbReference type="Proteomes" id="UP001316184"/>
    </source>
</evidence>
<protein>
    <submittedName>
        <fullName evidence="3">Class I SAM-dependent methyltransferase</fullName>
    </submittedName>
</protein>
<feature type="coiled-coil region" evidence="1">
    <location>
        <begin position="543"/>
        <end position="609"/>
    </location>
</feature>
<feature type="region of interest" description="Disordered" evidence="2">
    <location>
        <begin position="1"/>
        <end position="20"/>
    </location>
</feature>
<accession>A0ABY5MAX9</accession>